<sequence>MKYDWARPQNIFLSGQGASFELQIPYQRESPCCAQYLEKPHSILLLHRNQATFSKKRLIESYISENHKDPVTGEDLEIADLIDLKSAKIVTPRPPTLTSIPSLLSTFQNEWDALALESFTIRQQLHQTRQELSTALYQHDAAVRVIARLTKERDEARDALSKVSIGAGSSGNGDAMQVDTQGLPENLANLVDTTQAELSKSRRKRPVPKGWATTEDINQFAITSASEPLYPGCTSLAQVGDQLIVGGTNGTAGVYSLTEQKITNSFNAEGPVTGAVFYGSIPIVSTAKGAVKVFGDEEHTFTSHAGAVNALALHPSGEILASVGVDKSFVFYDLTEKAAITQIYTDSELKTAAFHPDGHLFAAGGTDGQIKLFHVKTGESAGVNFKIDGPVQDVAFSENGIWFAAVAKGSASVVIFDIRKEGKAAEAKVLEIGGPVDAIRWDYTGQFLAASGPRGLTISQYTKSTKSWSDALSLAIPATAVQWGDEAKSLITVNSEGSVTVLGVSTA</sequence>
<keyword evidence="5" id="KW-1185">Reference proteome</keyword>
<dbReference type="Proteomes" id="UP000322873">
    <property type="component" value="Unassembled WGS sequence"/>
</dbReference>
<comment type="subunit">
    <text evidence="2">Homotetramer.</text>
</comment>
<dbReference type="GO" id="GO:0000398">
    <property type="term" value="P:mRNA splicing, via spliceosome"/>
    <property type="evidence" value="ECO:0007669"/>
    <property type="project" value="InterPro"/>
</dbReference>
<keyword evidence="2" id="KW-0539">Nucleus</keyword>
<comment type="caution">
    <text evidence="4">The sequence shown here is derived from an EMBL/GenBank/DDBJ whole genome shotgun (WGS) entry which is preliminary data.</text>
</comment>
<dbReference type="VEuPathDB" id="FungiDB:MFRU_041g00360"/>
<dbReference type="Gene3D" id="2.130.10.10">
    <property type="entry name" value="YVTN repeat-like/Quinoprotein amine dehydrogenase"/>
    <property type="match status" value="1"/>
</dbReference>
<comment type="subcellular location">
    <subcellularLocation>
        <location evidence="2">Nucleus</location>
    </subcellularLocation>
</comment>
<feature type="repeat" description="WD" evidence="1">
    <location>
        <begin position="349"/>
        <end position="383"/>
    </location>
</feature>
<dbReference type="GO" id="GO:0070534">
    <property type="term" value="P:protein K63-linked ubiquitination"/>
    <property type="evidence" value="ECO:0007669"/>
    <property type="project" value="UniProtKB-UniRule"/>
</dbReference>
<name>A0A5M9JI93_MONFR</name>
<reference evidence="4 5" key="1">
    <citation type="submission" date="2019-06" db="EMBL/GenBank/DDBJ databases">
        <title>Genome Sequence of the Brown Rot Fungal Pathogen Monilinia fructicola.</title>
        <authorList>
            <person name="De Miccolis Angelini R.M."/>
            <person name="Landi L."/>
            <person name="Abate D."/>
            <person name="Pollastro S."/>
            <person name="Romanazzi G."/>
            <person name="Faretra F."/>
        </authorList>
    </citation>
    <scope>NUCLEOTIDE SEQUENCE [LARGE SCALE GENOMIC DNA]</scope>
    <source>
        <strain evidence="4 5">Mfrc123</strain>
    </source>
</reference>
<evidence type="ECO:0000256" key="2">
    <source>
        <dbReference type="RuleBase" id="RU367101"/>
    </source>
</evidence>
<keyword evidence="2" id="KW-0747">Spliceosome</keyword>
<dbReference type="Pfam" id="PF00400">
    <property type="entry name" value="WD40"/>
    <property type="match status" value="2"/>
</dbReference>
<dbReference type="InterPro" id="IPR001680">
    <property type="entry name" value="WD40_rpt"/>
</dbReference>
<dbReference type="Pfam" id="PF08606">
    <property type="entry name" value="Prp19"/>
    <property type="match status" value="1"/>
</dbReference>
<dbReference type="SUPFAM" id="SSF50978">
    <property type="entry name" value="WD40 repeat-like"/>
    <property type="match status" value="1"/>
</dbReference>
<gene>
    <name evidence="4" type="ORF">EYC84_008485</name>
</gene>
<dbReference type="GO" id="GO:0061630">
    <property type="term" value="F:ubiquitin protein ligase activity"/>
    <property type="evidence" value="ECO:0007669"/>
    <property type="project" value="UniProtKB-UniRule"/>
</dbReference>
<organism evidence="4 5">
    <name type="scientific">Monilinia fructicola</name>
    <name type="common">Brown rot fungus</name>
    <name type="synonym">Ciboria fructicola</name>
    <dbReference type="NCBI Taxonomy" id="38448"/>
    <lineage>
        <taxon>Eukaryota</taxon>
        <taxon>Fungi</taxon>
        <taxon>Dikarya</taxon>
        <taxon>Ascomycota</taxon>
        <taxon>Pezizomycotina</taxon>
        <taxon>Leotiomycetes</taxon>
        <taxon>Helotiales</taxon>
        <taxon>Sclerotiniaceae</taxon>
        <taxon>Monilinia</taxon>
    </lineage>
</organism>
<evidence type="ECO:0000256" key="1">
    <source>
        <dbReference type="PROSITE-ProRule" id="PRU00221"/>
    </source>
</evidence>
<dbReference type="SMART" id="SM00320">
    <property type="entry name" value="WD40"/>
    <property type="match status" value="3"/>
</dbReference>
<keyword evidence="2" id="KW-0508">mRNA splicing</keyword>
<feature type="repeat" description="WD" evidence="1">
    <location>
        <begin position="301"/>
        <end position="342"/>
    </location>
</feature>
<dbReference type="InterPro" id="IPR038959">
    <property type="entry name" value="Prp19"/>
</dbReference>
<keyword evidence="2" id="KW-0507">mRNA processing</keyword>
<dbReference type="Gene3D" id="3.30.40.10">
    <property type="entry name" value="Zinc/RING finger domain, C3HC4 (zinc finger)"/>
    <property type="match status" value="1"/>
</dbReference>
<evidence type="ECO:0000259" key="3">
    <source>
        <dbReference type="Pfam" id="PF08606"/>
    </source>
</evidence>
<comment type="catalytic activity">
    <reaction evidence="2">
        <text>S-ubiquitinyl-[E2 ubiquitin-conjugating enzyme]-L-cysteine + [acceptor protein]-L-lysine = [E2 ubiquitin-conjugating enzyme]-L-cysteine + N(6)-ubiquitinyl-[acceptor protein]-L-lysine.</text>
        <dbReference type="EC" id="2.3.2.27"/>
    </reaction>
</comment>
<keyword evidence="2" id="KW-0833">Ubl conjugation pathway</keyword>
<dbReference type="GO" id="GO:0005737">
    <property type="term" value="C:cytoplasm"/>
    <property type="evidence" value="ECO:0007669"/>
    <property type="project" value="TreeGrafter"/>
</dbReference>
<keyword evidence="1" id="KW-0853">WD repeat</keyword>
<dbReference type="GO" id="GO:0000974">
    <property type="term" value="C:Prp19 complex"/>
    <property type="evidence" value="ECO:0007669"/>
    <property type="project" value="UniProtKB-UniRule"/>
</dbReference>
<dbReference type="InterPro" id="IPR013915">
    <property type="entry name" value="Prp19_cc"/>
</dbReference>
<comment type="similarity">
    <text evidence="2">Belongs to the WD repeat PRP19 family.</text>
</comment>
<comment type="pathway">
    <text evidence="2">Protein modification; protein ubiquitination.</text>
</comment>
<accession>A0A5M9JI93</accession>
<dbReference type="InterPro" id="IPR013083">
    <property type="entry name" value="Znf_RING/FYVE/PHD"/>
</dbReference>
<protein>
    <recommendedName>
        <fullName evidence="2">Pre-mRNA-processing factor 19</fullName>
        <ecNumber evidence="2">2.3.2.27</ecNumber>
    </recommendedName>
</protein>
<dbReference type="UniPathway" id="UPA00143"/>
<feature type="domain" description="Prp19 coiled-coil region" evidence="3">
    <location>
        <begin position="97"/>
        <end position="163"/>
    </location>
</feature>
<dbReference type="GO" id="GO:0071006">
    <property type="term" value="C:U2-type catalytic step 1 spliceosome"/>
    <property type="evidence" value="ECO:0007669"/>
    <property type="project" value="TreeGrafter"/>
</dbReference>
<keyword evidence="2" id="KW-0234">DNA repair</keyword>
<evidence type="ECO:0000313" key="4">
    <source>
        <dbReference type="EMBL" id="KAA8568073.1"/>
    </source>
</evidence>
<dbReference type="PANTHER" id="PTHR43995:SF1">
    <property type="entry name" value="PRE-MRNA-PROCESSING FACTOR 19"/>
    <property type="match status" value="1"/>
</dbReference>
<proteinExistence type="inferred from homology"/>
<keyword evidence="2" id="KW-0227">DNA damage</keyword>
<dbReference type="GO" id="GO:0006281">
    <property type="term" value="P:DNA repair"/>
    <property type="evidence" value="ECO:0007669"/>
    <property type="project" value="UniProtKB-KW"/>
</dbReference>
<dbReference type="EMBL" id="VICG01000010">
    <property type="protein sequence ID" value="KAA8568073.1"/>
    <property type="molecule type" value="Genomic_DNA"/>
</dbReference>
<evidence type="ECO:0000313" key="5">
    <source>
        <dbReference type="Proteomes" id="UP000322873"/>
    </source>
</evidence>
<dbReference type="InterPro" id="IPR036322">
    <property type="entry name" value="WD40_repeat_dom_sf"/>
</dbReference>
<dbReference type="AlphaFoldDB" id="A0A5M9JI93"/>
<dbReference type="PANTHER" id="PTHR43995">
    <property type="entry name" value="PRE-MRNA-PROCESSING FACTOR 19"/>
    <property type="match status" value="1"/>
</dbReference>
<dbReference type="InterPro" id="IPR015943">
    <property type="entry name" value="WD40/YVTN_repeat-like_dom_sf"/>
</dbReference>
<dbReference type="EC" id="2.3.2.27" evidence="2"/>
<keyword evidence="2" id="KW-0808">Transferase</keyword>
<dbReference type="PROSITE" id="PS50082">
    <property type="entry name" value="WD_REPEATS_2"/>
    <property type="match status" value="2"/>
</dbReference>
<comment type="function">
    <text evidence="2">Ubiquitin-protein ligase which is mainly involved pre-mRNA splicing and DNA repair. Required for pre-mRNA splicing as component of the spliceosome.</text>
</comment>